<organism evidence="1 2">
    <name type="scientific">Acinetobacter lanii</name>
    <dbReference type="NCBI Taxonomy" id="2715163"/>
    <lineage>
        <taxon>Bacteria</taxon>
        <taxon>Pseudomonadati</taxon>
        <taxon>Pseudomonadota</taxon>
        <taxon>Gammaproteobacteria</taxon>
        <taxon>Moraxellales</taxon>
        <taxon>Moraxellaceae</taxon>
        <taxon>Acinetobacter</taxon>
    </lineage>
</organism>
<dbReference type="EMBL" id="CP049916">
    <property type="protein sequence ID" value="QIO08927.1"/>
    <property type="molecule type" value="Genomic_DNA"/>
</dbReference>
<dbReference type="Proteomes" id="UP000501939">
    <property type="component" value="Chromosome"/>
</dbReference>
<sequence>MSFWYMVCPKCYGQGRLVLTVDETKNIPFLNCDECEASWYSVLSIQSEPPFLGYKIKNHIASLSEIEKFGWHKLALHEYKK</sequence>
<dbReference type="KEGG" id="alj:G8D99_07815"/>
<evidence type="ECO:0000313" key="2">
    <source>
        <dbReference type="Proteomes" id="UP000501939"/>
    </source>
</evidence>
<dbReference type="AlphaFoldDB" id="A0A6G8S441"/>
<proteinExistence type="predicted"/>
<name>A0A6G8S441_9GAMM</name>
<keyword evidence="2" id="KW-1185">Reference proteome</keyword>
<gene>
    <name evidence="1" type="ORF">G8D99_07815</name>
</gene>
<reference evidence="1 2" key="1">
    <citation type="submission" date="2020-03" db="EMBL/GenBank/DDBJ databases">
        <authorList>
            <person name="Zhu W."/>
        </authorList>
    </citation>
    <scope>NUCLEOTIDE SEQUENCE [LARGE SCALE GENOMIC DNA]</scope>
    <source>
        <strain evidence="1 2">185</strain>
    </source>
</reference>
<dbReference type="RefSeq" id="WP_166324127.1">
    <property type="nucleotide sequence ID" value="NZ_CP049916.1"/>
</dbReference>
<accession>A0A6G8S441</accession>
<evidence type="ECO:0000313" key="1">
    <source>
        <dbReference type="EMBL" id="QIO08927.1"/>
    </source>
</evidence>
<protein>
    <submittedName>
        <fullName evidence="1">Uncharacterized protein</fullName>
    </submittedName>
</protein>